<accession>A0A5F2BP58</accession>
<protein>
    <submittedName>
        <fullName evidence="1">Uncharacterized protein</fullName>
    </submittedName>
</protein>
<evidence type="ECO:0000313" key="2">
    <source>
        <dbReference type="Proteomes" id="UP000298429"/>
    </source>
</evidence>
<organism evidence="1 2">
    <name type="scientific">Leptospira barantonii</name>
    <dbReference type="NCBI Taxonomy" id="2023184"/>
    <lineage>
        <taxon>Bacteria</taxon>
        <taxon>Pseudomonadati</taxon>
        <taxon>Spirochaetota</taxon>
        <taxon>Spirochaetia</taxon>
        <taxon>Leptospirales</taxon>
        <taxon>Leptospiraceae</taxon>
        <taxon>Leptospira</taxon>
    </lineage>
</organism>
<gene>
    <name evidence="1" type="ORF">EHQ76_06805</name>
</gene>
<reference evidence="1 2" key="1">
    <citation type="journal article" date="2019" name="PLoS Negl. Trop. Dis.">
        <title>Revisiting the worldwide diversity of Leptospira species in the environment.</title>
        <authorList>
            <person name="Vincent A.T."/>
            <person name="Schiettekatte O."/>
            <person name="Bourhy P."/>
            <person name="Veyrier F.J."/>
            <person name="Picardeau M."/>
        </authorList>
    </citation>
    <scope>NUCLEOTIDE SEQUENCE [LARGE SCALE GENOMIC DNA]</scope>
    <source>
        <strain evidence="1 2">201702444</strain>
    </source>
</reference>
<proteinExistence type="predicted"/>
<dbReference type="AlphaFoldDB" id="A0A5F2BP58"/>
<dbReference type="EMBL" id="RQGN01000036">
    <property type="protein sequence ID" value="TGM05970.1"/>
    <property type="molecule type" value="Genomic_DNA"/>
</dbReference>
<name>A0A5F2BP58_9LEPT</name>
<sequence>MSHSSSIIPIHAKEFFSNNNGKILSLPVLVYRISDDEDHLIYVEVLSYGILGSGRDFQEAVDDLIETLKLYIEKVSSTPKIISVTQSSDVKIEKYKELFFKEKLNASGDNSNSKNIDELKSIDPTKLQIAI</sequence>
<comment type="caution">
    <text evidence="1">The sequence shown here is derived from an EMBL/GenBank/DDBJ whole genome shotgun (WGS) entry which is preliminary data.</text>
</comment>
<dbReference type="Proteomes" id="UP000298429">
    <property type="component" value="Unassembled WGS sequence"/>
</dbReference>
<evidence type="ECO:0000313" key="1">
    <source>
        <dbReference type="EMBL" id="TGM05970.1"/>
    </source>
</evidence>
<dbReference type="RefSeq" id="WP_135670311.1">
    <property type="nucleotide sequence ID" value="NZ_RQGN01000036.1"/>
</dbReference>
<dbReference type="OrthoDB" id="9987478at2"/>